<dbReference type="AlphaFoldDB" id="A0A1N7IPA3"/>
<feature type="transmembrane region" description="Helical" evidence="6">
    <location>
        <begin position="462"/>
        <end position="482"/>
    </location>
</feature>
<comment type="subcellular location">
    <subcellularLocation>
        <location evidence="1">Cell membrane</location>
        <topology evidence="1">Multi-pass membrane protein</topology>
    </subcellularLocation>
</comment>
<dbReference type="EMBL" id="FTOA01000001">
    <property type="protein sequence ID" value="SIS38905.1"/>
    <property type="molecule type" value="Genomic_DNA"/>
</dbReference>
<keyword evidence="3 6" id="KW-0812">Transmembrane</keyword>
<sequence>MQPTSNDDGVQRTWLRGVAALRPVLMIAVVLAVVALAWFAARRLTGEVSYQDLMAALSQMPWWAILAAIALTGISFAALTVYDFQALDFVERTVPRGMVALASFSAYAVGNTAGFGPLTAGAVRYRFYSPYGVEPDVIARIVVFASAAFGIGLTGVIGLGFLVAGDDFDSLSIAPVGLQILGGVITAALIGLWLGAGKGRSVTLFGYQVALPGRGLLIRQFLATSVDVAASAAVLWVLLPPGAIGLPTFIIIYSVAIGLGVLSHVPAGLGVFETVIIAALGPRVDVDQVLGALVLYRVIYHLVPLALAALILSALEVRRAAAAPMMAAALRGSTRLAPAVLGALAFAIAAIEIFSGVTPLSERSVAWLTDRVPLSLVEAATFFDSILSVLLLVVARGLVYRLDGAWWAALIIVPLSIVLSLVKSVALVEVALLSLLFVALLLSRRHFSRHASLLHQALTPNWVLAVATLLITAFALLFYAYQDVEYANDLWWQFEFDQNASRSLRAMLGVMMTATVVAALSLLRPVRERLAPPSEEDIKKALEIGRQQPRIESAFVAMGDKSVLFSEDGKAFIMYGRQGRSWVALSDPIGPREAWPSLIWRFVEMARAVGGRAVFYQAGPDALSLYADAGLSAFKLGEEARVYLPEFTLQGSKRANLRNCMNRSTRDGLTFSILSTAEIPAHLDELRAVSDAWMTYHNVREKRFSLGAFDPDYLYQTPIGILCQEGRIVAFASLLLTDHKVEASVDLMRFLPGSVHGVMETLLVHVILHFQSQGYEWFRMGMAPLSGLSDSAAAPIWHRVGRMVFDHGEWFYNFSGLRTFKAKFYPQWQPRYLVVSGGISPMLALADITVLISGGLKGVIGK</sequence>
<evidence type="ECO:0000313" key="9">
    <source>
        <dbReference type="Proteomes" id="UP000185678"/>
    </source>
</evidence>
<evidence type="ECO:0000256" key="2">
    <source>
        <dbReference type="ARBA" id="ARBA00022475"/>
    </source>
</evidence>
<feature type="transmembrane region" description="Helical" evidence="6">
    <location>
        <begin position="62"/>
        <end position="84"/>
    </location>
</feature>
<evidence type="ECO:0000256" key="6">
    <source>
        <dbReference type="SAM" id="Phobius"/>
    </source>
</evidence>
<proteinExistence type="predicted"/>
<feature type="transmembrane region" description="Helical" evidence="6">
    <location>
        <begin position="298"/>
        <end position="315"/>
    </location>
</feature>
<feature type="transmembrane region" description="Helical" evidence="6">
    <location>
        <begin position="336"/>
        <end position="354"/>
    </location>
</feature>
<dbReference type="Pfam" id="PF09924">
    <property type="entry name" value="LPG_synthase_C"/>
    <property type="match status" value="1"/>
</dbReference>
<evidence type="ECO:0000256" key="1">
    <source>
        <dbReference type="ARBA" id="ARBA00004651"/>
    </source>
</evidence>
<dbReference type="STRING" id="80876.SAMN05421779_101428"/>
<dbReference type="InterPro" id="IPR051211">
    <property type="entry name" value="PG_lysyltransferase"/>
</dbReference>
<organism evidence="8 9">
    <name type="scientific">Insolitispirillum peregrinum</name>
    <dbReference type="NCBI Taxonomy" id="80876"/>
    <lineage>
        <taxon>Bacteria</taxon>
        <taxon>Pseudomonadati</taxon>
        <taxon>Pseudomonadota</taxon>
        <taxon>Alphaproteobacteria</taxon>
        <taxon>Rhodospirillales</taxon>
        <taxon>Novispirillaceae</taxon>
        <taxon>Insolitispirillum</taxon>
    </lineage>
</organism>
<feature type="transmembrane region" description="Helical" evidence="6">
    <location>
        <begin position="832"/>
        <end position="856"/>
    </location>
</feature>
<feature type="transmembrane region" description="Helical" evidence="6">
    <location>
        <begin position="425"/>
        <end position="442"/>
    </location>
</feature>
<dbReference type="RefSeq" id="WP_076398453.1">
    <property type="nucleotide sequence ID" value="NZ_FTOA01000001.1"/>
</dbReference>
<evidence type="ECO:0000256" key="3">
    <source>
        <dbReference type="ARBA" id="ARBA00022692"/>
    </source>
</evidence>
<dbReference type="GO" id="GO:0016755">
    <property type="term" value="F:aminoacyltransferase activity"/>
    <property type="evidence" value="ECO:0007669"/>
    <property type="project" value="TreeGrafter"/>
</dbReference>
<dbReference type="InterPro" id="IPR016181">
    <property type="entry name" value="Acyl_CoA_acyltransferase"/>
</dbReference>
<keyword evidence="9" id="KW-1185">Reference proteome</keyword>
<feature type="transmembrane region" description="Helical" evidence="6">
    <location>
        <begin position="20"/>
        <end position="41"/>
    </location>
</feature>
<feature type="transmembrane region" description="Helical" evidence="6">
    <location>
        <begin position="402"/>
        <end position="419"/>
    </location>
</feature>
<evidence type="ECO:0000256" key="5">
    <source>
        <dbReference type="ARBA" id="ARBA00023136"/>
    </source>
</evidence>
<feature type="transmembrane region" description="Helical" evidence="6">
    <location>
        <begin position="244"/>
        <end position="262"/>
    </location>
</feature>
<reference evidence="8 9" key="1">
    <citation type="submission" date="2017-01" db="EMBL/GenBank/DDBJ databases">
        <authorList>
            <person name="Mah S.A."/>
            <person name="Swanson W.J."/>
            <person name="Moy G.W."/>
            <person name="Vacquier V.D."/>
        </authorList>
    </citation>
    <scope>NUCLEOTIDE SEQUENCE [LARGE SCALE GENOMIC DNA]</scope>
    <source>
        <strain evidence="8 9">DSM 11589</strain>
    </source>
</reference>
<evidence type="ECO:0000313" key="8">
    <source>
        <dbReference type="EMBL" id="SIS38905.1"/>
    </source>
</evidence>
<keyword evidence="2" id="KW-1003">Cell membrane</keyword>
<keyword evidence="4 6" id="KW-1133">Transmembrane helix</keyword>
<keyword evidence="8" id="KW-0808">Transferase</keyword>
<dbReference type="NCBIfam" id="NF033480">
    <property type="entry name" value="bifunc_MprF"/>
    <property type="match status" value="1"/>
</dbReference>
<dbReference type="PANTHER" id="PTHR34697:SF2">
    <property type="entry name" value="PHOSPHATIDYLGLYCEROL LYSYLTRANSFERASE"/>
    <property type="match status" value="1"/>
</dbReference>
<dbReference type="Proteomes" id="UP000185678">
    <property type="component" value="Unassembled WGS sequence"/>
</dbReference>
<evidence type="ECO:0000256" key="4">
    <source>
        <dbReference type="ARBA" id="ARBA00022989"/>
    </source>
</evidence>
<dbReference type="PANTHER" id="PTHR34697">
    <property type="entry name" value="PHOSPHATIDYLGLYCEROL LYSYLTRANSFERASE"/>
    <property type="match status" value="1"/>
</dbReference>
<evidence type="ECO:0000259" key="7">
    <source>
        <dbReference type="Pfam" id="PF09924"/>
    </source>
</evidence>
<keyword evidence="5 6" id="KW-0472">Membrane</keyword>
<feature type="transmembrane region" description="Helical" evidence="6">
    <location>
        <begin position="104"/>
        <end position="125"/>
    </location>
</feature>
<feature type="transmembrane region" description="Helical" evidence="6">
    <location>
        <begin position="502"/>
        <end position="523"/>
    </location>
</feature>
<feature type="transmembrane region" description="Helical" evidence="6">
    <location>
        <begin position="137"/>
        <end position="164"/>
    </location>
</feature>
<feature type="transmembrane region" description="Helical" evidence="6">
    <location>
        <begin position="374"/>
        <end position="395"/>
    </location>
</feature>
<dbReference type="InterPro" id="IPR024320">
    <property type="entry name" value="LPG_synthase_C"/>
</dbReference>
<accession>A0A1N7IPA3</accession>
<feature type="domain" description="Phosphatidylglycerol lysyltransferase C-terminal" evidence="7">
    <location>
        <begin position="552"/>
        <end position="834"/>
    </location>
</feature>
<name>A0A1N7IPA3_9PROT</name>
<feature type="transmembrane region" description="Helical" evidence="6">
    <location>
        <begin position="176"/>
        <end position="195"/>
    </location>
</feature>
<dbReference type="SUPFAM" id="SSF55729">
    <property type="entry name" value="Acyl-CoA N-acyltransferases (Nat)"/>
    <property type="match status" value="1"/>
</dbReference>
<dbReference type="OrthoDB" id="145485at2"/>
<dbReference type="GO" id="GO:0055091">
    <property type="term" value="P:phospholipid homeostasis"/>
    <property type="evidence" value="ECO:0007669"/>
    <property type="project" value="TreeGrafter"/>
</dbReference>
<protein>
    <submittedName>
        <fullName evidence="8">Phosphatidylglycerol lysyltransferase</fullName>
    </submittedName>
</protein>
<dbReference type="GO" id="GO:0005886">
    <property type="term" value="C:plasma membrane"/>
    <property type="evidence" value="ECO:0007669"/>
    <property type="project" value="UniProtKB-SubCell"/>
</dbReference>
<gene>
    <name evidence="8" type="ORF">SAMN05421779_101428</name>
</gene>